<comment type="caution">
    <text evidence="1">The sequence shown here is derived from an EMBL/GenBank/DDBJ whole genome shotgun (WGS) entry which is preliminary data.</text>
</comment>
<proteinExistence type="predicted"/>
<evidence type="ECO:0000313" key="1">
    <source>
        <dbReference type="EMBL" id="KAE8680527.1"/>
    </source>
</evidence>
<dbReference type="PANTHER" id="PTHR31972">
    <property type="entry name" value="EXPRESSED PROTEIN"/>
    <property type="match status" value="1"/>
</dbReference>
<protein>
    <submittedName>
        <fullName evidence="1">Lysosomal Pro-X carboxypeptidase</fullName>
    </submittedName>
</protein>
<name>A0A6A2YMI7_HIBSY</name>
<evidence type="ECO:0000313" key="2">
    <source>
        <dbReference type="Proteomes" id="UP000436088"/>
    </source>
</evidence>
<organism evidence="1 2">
    <name type="scientific">Hibiscus syriacus</name>
    <name type="common">Rose of Sharon</name>
    <dbReference type="NCBI Taxonomy" id="106335"/>
    <lineage>
        <taxon>Eukaryota</taxon>
        <taxon>Viridiplantae</taxon>
        <taxon>Streptophyta</taxon>
        <taxon>Embryophyta</taxon>
        <taxon>Tracheophyta</taxon>
        <taxon>Spermatophyta</taxon>
        <taxon>Magnoliopsida</taxon>
        <taxon>eudicotyledons</taxon>
        <taxon>Gunneridae</taxon>
        <taxon>Pentapetalae</taxon>
        <taxon>rosids</taxon>
        <taxon>malvids</taxon>
        <taxon>Malvales</taxon>
        <taxon>Malvaceae</taxon>
        <taxon>Malvoideae</taxon>
        <taxon>Hibiscus</taxon>
    </lineage>
</organism>
<gene>
    <name evidence="1" type="ORF">F3Y22_tig00111387pilonHSYRG00031</name>
</gene>
<dbReference type="EMBL" id="VEPZ02001324">
    <property type="protein sequence ID" value="KAE8680527.1"/>
    <property type="molecule type" value="Genomic_DNA"/>
</dbReference>
<reference evidence="1" key="1">
    <citation type="submission" date="2019-09" db="EMBL/GenBank/DDBJ databases">
        <title>Draft genome information of white flower Hibiscus syriacus.</title>
        <authorList>
            <person name="Kim Y.-M."/>
        </authorList>
    </citation>
    <scope>NUCLEOTIDE SEQUENCE [LARGE SCALE GENOMIC DNA]</scope>
    <source>
        <strain evidence="1">YM2019G1</strain>
    </source>
</reference>
<dbReference type="AlphaFoldDB" id="A0A6A2YMI7"/>
<keyword evidence="1" id="KW-0378">Hydrolase</keyword>
<keyword evidence="2" id="KW-1185">Reference proteome</keyword>
<dbReference type="InterPro" id="IPR008586">
    <property type="entry name" value="DUF868_pln"/>
</dbReference>
<dbReference type="PANTHER" id="PTHR31972:SF48">
    <property type="entry name" value="OS04G0407500 PROTEIN"/>
    <property type="match status" value="1"/>
</dbReference>
<sequence>MFIVNNFAEATELYIQFSFICANEGTCPKASPFLGLFKQCLHLSEPSAFGPEFRHRRLQSHSFNPEAVFDQGHLVQEPTGGGQGLAINFGDDHPSTCFKLNTNLRLFRKKKGSKVIESDHSKIQVFWDLSTAKYDTRPEPVDGYYVLVMVDSEIGLVLGGMDEEAVTKKLKTQPQLLKLPSFPARTLFGQYTLFHQGSIL</sequence>
<dbReference type="GO" id="GO:0004180">
    <property type="term" value="F:carboxypeptidase activity"/>
    <property type="evidence" value="ECO:0007669"/>
    <property type="project" value="UniProtKB-KW"/>
</dbReference>
<keyword evidence="1" id="KW-0645">Protease</keyword>
<keyword evidence="1" id="KW-0121">Carboxypeptidase</keyword>
<accession>A0A6A2YMI7</accession>
<dbReference type="Pfam" id="PF05910">
    <property type="entry name" value="DUF868"/>
    <property type="match status" value="1"/>
</dbReference>
<dbReference type="Proteomes" id="UP000436088">
    <property type="component" value="Unassembled WGS sequence"/>
</dbReference>